<protein>
    <submittedName>
        <fullName evidence="1">Uncharacterized protein</fullName>
    </submittedName>
</protein>
<keyword evidence="2" id="KW-1185">Reference proteome</keyword>
<dbReference type="EMBL" id="CADEHS020000642">
    <property type="protein sequence ID" value="CAG9955985.1"/>
    <property type="molecule type" value="Genomic_DNA"/>
</dbReference>
<reference evidence="1" key="2">
    <citation type="submission" date="2021-10" db="EMBL/GenBank/DDBJ databases">
        <authorList>
            <person name="Piombo E."/>
        </authorList>
    </citation>
    <scope>NUCLEOTIDE SEQUENCE</scope>
</reference>
<reference evidence="1" key="1">
    <citation type="submission" date="2020-04" db="EMBL/GenBank/DDBJ databases">
        <authorList>
            <person name="Broberg M."/>
        </authorList>
    </citation>
    <scope>NUCLEOTIDE SEQUENCE</scope>
</reference>
<name>A0ACA9UTY6_BIOOC</name>
<evidence type="ECO:0000313" key="2">
    <source>
        <dbReference type="Proteomes" id="UP000836387"/>
    </source>
</evidence>
<proteinExistence type="predicted"/>
<dbReference type="Proteomes" id="UP000836387">
    <property type="component" value="Unassembled WGS sequence"/>
</dbReference>
<accession>A0ACA9UTY6</accession>
<gene>
    <name evidence="1" type="ORF">CRV2_00017658</name>
</gene>
<comment type="caution">
    <text evidence="1">The sequence shown here is derived from an EMBL/GenBank/DDBJ whole genome shotgun (WGS) entry which is preliminary data.</text>
</comment>
<sequence>MIRANSRNLHDRENYNEDEDANGDSDGKSSSECVYEDDSDCGCEDDSDGEDCEGDSDGKSTRECDYEDENREEASGLSSTHTTDSRRVPAPSETEPSSPNSSTDYQPSKLASAETQAESDQSTPWTEDDEHILMRAATNDVNWAALAKALKKTAEDCQRQLLKLVDIYEGIPTLDETDGCPSEYSEDSSDRHGLPSKLPEGVHIDDLEKYGVPPNGRDLFAHYVGFARLSGLRDHMATHGNSKQFECNECGKRFKSLASRRRHTRMKHRDKQHEDQDDQGRHPLENLFRWLGERTSTTNATKFLKTKFMIKYVTLVHRGHYITKEF</sequence>
<organism evidence="1 2">
    <name type="scientific">Clonostachys rosea f. rosea IK726</name>
    <dbReference type="NCBI Taxonomy" id="1349383"/>
    <lineage>
        <taxon>Eukaryota</taxon>
        <taxon>Fungi</taxon>
        <taxon>Dikarya</taxon>
        <taxon>Ascomycota</taxon>
        <taxon>Pezizomycotina</taxon>
        <taxon>Sordariomycetes</taxon>
        <taxon>Hypocreomycetidae</taxon>
        <taxon>Hypocreales</taxon>
        <taxon>Bionectriaceae</taxon>
        <taxon>Clonostachys</taxon>
    </lineage>
</organism>
<evidence type="ECO:0000313" key="1">
    <source>
        <dbReference type="EMBL" id="CAG9955985.1"/>
    </source>
</evidence>